<dbReference type="EMBL" id="SMRU01000013">
    <property type="protein sequence ID" value="TDF95287.1"/>
    <property type="molecule type" value="Genomic_DNA"/>
</dbReference>
<reference evidence="2 3" key="1">
    <citation type="submission" date="2019-03" db="EMBL/GenBank/DDBJ databases">
        <title>Whole genome sequence of Arthrobacter sp JH1-1.</title>
        <authorList>
            <person name="Trinh H.N."/>
        </authorList>
    </citation>
    <scope>NUCLEOTIDE SEQUENCE [LARGE SCALE GENOMIC DNA]</scope>
    <source>
        <strain evidence="2 3">JH1-1</strain>
    </source>
</reference>
<feature type="chain" id="PRO_5020983681" evidence="1">
    <location>
        <begin position="36"/>
        <end position="206"/>
    </location>
</feature>
<name>A0A4R5KL56_9MICC</name>
<dbReference type="OrthoDB" id="5146556at2"/>
<organism evidence="2 3">
    <name type="scientific">Arthrobacter terricola</name>
    <dbReference type="NCBI Taxonomy" id="2547396"/>
    <lineage>
        <taxon>Bacteria</taxon>
        <taxon>Bacillati</taxon>
        <taxon>Actinomycetota</taxon>
        <taxon>Actinomycetes</taxon>
        <taxon>Micrococcales</taxon>
        <taxon>Micrococcaceae</taxon>
        <taxon>Arthrobacter</taxon>
    </lineage>
</organism>
<gene>
    <name evidence="2" type="ORF">E1809_12275</name>
</gene>
<comment type="caution">
    <text evidence="2">The sequence shown here is derived from an EMBL/GenBank/DDBJ whole genome shotgun (WGS) entry which is preliminary data.</text>
</comment>
<proteinExistence type="predicted"/>
<evidence type="ECO:0000256" key="1">
    <source>
        <dbReference type="SAM" id="SignalP"/>
    </source>
</evidence>
<protein>
    <submittedName>
        <fullName evidence="2">Uncharacterized protein</fullName>
    </submittedName>
</protein>
<feature type="signal peptide" evidence="1">
    <location>
        <begin position="1"/>
        <end position="35"/>
    </location>
</feature>
<dbReference type="Proteomes" id="UP000295511">
    <property type="component" value="Unassembled WGS sequence"/>
</dbReference>
<sequence>MKTKLSSGRKRTFLAGGALLGVTALLTAASFTDFANLNFGNGAADSGFGGNNRFNIQVVGTDSSGLPVAGTWQEANSANGVNIKIPGADLITPGDTVSVNIPFRNESPELSAAITFSLKDRAGYTSSPALDAALRYTVTLDGTALVTNVPKSSVDALNLGTYAKGGSGVLGVSVTLPDQGSPAANNAMQGLVSYVQAHFDATSVKP</sequence>
<dbReference type="AlphaFoldDB" id="A0A4R5KL56"/>
<evidence type="ECO:0000313" key="2">
    <source>
        <dbReference type="EMBL" id="TDF95287.1"/>
    </source>
</evidence>
<keyword evidence="1" id="KW-0732">Signal</keyword>
<keyword evidence="3" id="KW-1185">Reference proteome</keyword>
<accession>A0A4R5KL56</accession>
<dbReference type="RefSeq" id="WP_133204520.1">
    <property type="nucleotide sequence ID" value="NZ_SMRU01000013.1"/>
</dbReference>
<evidence type="ECO:0000313" key="3">
    <source>
        <dbReference type="Proteomes" id="UP000295511"/>
    </source>
</evidence>